<proteinExistence type="predicted"/>
<dbReference type="PANTHER" id="PTHR43798:SF31">
    <property type="entry name" value="AB HYDROLASE SUPERFAMILY PROTEIN YCLE"/>
    <property type="match status" value="1"/>
</dbReference>
<protein>
    <submittedName>
        <fullName evidence="3 4">Proline iminopeptidase</fullName>
    </submittedName>
</protein>
<dbReference type="Gene3D" id="3.40.50.1820">
    <property type="entry name" value="alpha/beta hydrolase"/>
    <property type="match status" value="1"/>
</dbReference>
<dbReference type="STRING" id="1653334.GA0071312_2187"/>
<dbReference type="InterPro" id="IPR000073">
    <property type="entry name" value="AB_hydrolase_1"/>
</dbReference>
<evidence type="ECO:0000313" key="4">
    <source>
        <dbReference type="EMBL" id="SCC81251.1"/>
    </source>
</evidence>
<reference evidence="3 5" key="1">
    <citation type="submission" date="2015-09" db="EMBL/GenBank/DDBJ databases">
        <title>Identification and resolution of microdiversity through metagenomic sequencing of parallel consortia.</title>
        <authorList>
            <person name="Nelson W.C."/>
            <person name="Romine M.F."/>
            <person name="Lindemann S.R."/>
        </authorList>
    </citation>
    <scope>NUCLEOTIDE SEQUENCE [LARGE SCALE GENOMIC DNA]</scope>
    <source>
        <strain evidence="3">HL-109</strain>
    </source>
</reference>
<gene>
    <name evidence="3" type="primary">pip</name>
    <name evidence="4" type="ORF">GA0071312_2187</name>
    <name evidence="3" type="ORF">HLUCCO17_01950</name>
</gene>
<dbReference type="PANTHER" id="PTHR43798">
    <property type="entry name" value="MONOACYLGLYCEROL LIPASE"/>
    <property type="match status" value="1"/>
</dbReference>
<dbReference type="EMBL" id="FMBM01000002">
    <property type="protein sequence ID" value="SCC81251.1"/>
    <property type="molecule type" value="Genomic_DNA"/>
</dbReference>
<feature type="domain" description="AB hydrolase-1" evidence="2">
    <location>
        <begin position="31"/>
        <end position="260"/>
    </location>
</feature>
<accession>A0A0P7XAP3</accession>
<dbReference type="AlphaFoldDB" id="A0A0P7XAP3"/>
<dbReference type="EMBL" id="LJSX01000002">
    <property type="protein sequence ID" value="KPQ12349.1"/>
    <property type="molecule type" value="Genomic_DNA"/>
</dbReference>
<dbReference type="GO" id="GO:0016020">
    <property type="term" value="C:membrane"/>
    <property type="evidence" value="ECO:0007669"/>
    <property type="project" value="TreeGrafter"/>
</dbReference>
<evidence type="ECO:0000256" key="1">
    <source>
        <dbReference type="ARBA" id="ARBA00022801"/>
    </source>
</evidence>
<organism evidence="3 5">
    <name type="scientific">Saliniramus fredricksonii</name>
    <dbReference type="NCBI Taxonomy" id="1653334"/>
    <lineage>
        <taxon>Bacteria</taxon>
        <taxon>Pseudomonadati</taxon>
        <taxon>Pseudomonadota</taxon>
        <taxon>Alphaproteobacteria</taxon>
        <taxon>Hyphomicrobiales</taxon>
        <taxon>Salinarimonadaceae</taxon>
        <taxon>Saliniramus</taxon>
    </lineage>
</organism>
<dbReference type="Proteomes" id="UP000182800">
    <property type="component" value="Unassembled WGS sequence"/>
</dbReference>
<evidence type="ECO:0000313" key="5">
    <source>
        <dbReference type="Proteomes" id="UP000050497"/>
    </source>
</evidence>
<reference evidence="4 6" key="2">
    <citation type="submission" date="2016-08" db="EMBL/GenBank/DDBJ databases">
        <authorList>
            <person name="Varghese N."/>
            <person name="Submissions Spin"/>
        </authorList>
    </citation>
    <scope>NUCLEOTIDE SEQUENCE [LARGE SCALE GENOMIC DNA]</scope>
    <source>
        <strain evidence="4 6">HL-109</strain>
    </source>
</reference>
<evidence type="ECO:0000313" key="3">
    <source>
        <dbReference type="EMBL" id="KPQ12349.1"/>
    </source>
</evidence>
<dbReference type="InterPro" id="IPR050266">
    <property type="entry name" value="AB_hydrolase_sf"/>
</dbReference>
<dbReference type="InterPro" id="IPR029058">
    <property type="entry name" value="AB_hydrolase_fold"/>
</dbReference>
<dbReference type="RefSeq" id="WP_074444984.1">
    <property type="nucleotide sequence ID" value="NZ_FMBM01000002.1"/>
</dbReference>
<dbReference type="GO" id="GO:0016787">
    <property type="term" value="F:hydrolase activity"/>
    <property type="evidence" value="ECO:0007669"/>
    <property type="project" value="UniProtKB-KW"/>
</dbReference>
<dbReference type="Proteomes" id="UP000050497">
    <property type="component" value="Unassembled WGS sequence"/>
</dbReference>
<dbReference type="Pfam" id="PF00561">
    <property type="entry name" value="Abhydrolase_1"/>
    <property type="match status" value="1"/>
</dbReference>
<keyword evidence="1" id="KW-0378">Hydrolase</keyword>
<comment type="caution">
    <text evidence="3">The sequence shown here is derived from an EMBL/GenBank/DDBJ whole genome shotgun (WGS) entry which is preliminary data.</text>
</comment>
<keyword evidence="6" id="KW-1185">Reference proteome</keyword>
<sequence>MRDTPLPATRTGRLERPDGAAIHYEVTGSGPALLFAHGLGGNHMSWWQQIPAFAERFTCIAFSHRGFAPSTCPGAAPDPRDYAGDTIALLDHLKIERAVFIGQSMGGWTGIETALAHPQRLAGLVLACTTGSLSFDGLDDPEVADWYASREAIREKLLAENVHPATGAVFAEAEPGLHQLYGMIDRLNAGLDKESVRAAIWSMRKRGPEDAARIACPVLMITGEDDIVIAPAGIRAVARHIPDVRVCSVPATGHSVYFERAALFNALVEDFIAEIGWR</sequence>
<evidence type="ECO:0000313" key="6">
    <source>
        <dbReference type="Proteomes" id="UP000182800"/>
    </source>
</evidence>
<name>A0A0P7XAP3_9HYPH</name>
<dbReference type="PRINTS" id="PR00111">
    <property type="entry name" value="ABHYDROLASE"/>
</dbReference>
<dbReference type="OrthoDB" id="9804723at2"/>
<evidence type="ECO:0000259" key="2">
    <source>
        <dbReference type="Pfam" id="PF00561"/>
    </source>
</evidence>
<dbReference type="SUPFAM" id="SSF53474">
    <property type="entry name" value="alpha/beta-Hydrolases"/>
    <property type="match status" value="1"/>
</dbReference>